<reference evidence="2 3" key="1">
    <citation type="journal article" date="2012" name="BMC Genomics">
        <title>Genomic basis of broad host range and environmental adaptability of Rhizobium tropici CIAT 899 and Rhizobium sp. PRF 81 which are used in inoculants for common bean (Phaseolus vulgaris L.).</title>
        <authorList>
            <person name="Ormeno-Orrillo E."/>
            <person name="Menna P."/>
            <person name="Almeida L.G."/>
            <person name="Ollero F.J."/>
            <person name="Nicolas M.F."/>
            <person name="Pains Rodrigues E."/>
            <person name="Shigueyoshi Nakatani A."/>
            <person name="Silva Batista J.S."/>
            <person name="Oliveira Chueire L.M."/>
            <person name="Souza R.C."/>
            <person name="Ribeiro Vasconcelos A.T."/>
            <person name="Megias M."/>
            <person name="Hungria M."/>
            <person name="Martinez-Romero E."/>
        </authorList>
    </citation>
    <scope>NUCLEOTIDE SEQUENCE [LARGE SCALE GENOMIC DNA]</scope>
    <source>
        <strain evidence="2 3">PRF 81</strain>
    </source>
</reference>
<sequence length="219" mass="23774">MAMRKGAGKDEAAMVAREEALPSVDGDEMEPRFRAVTGGGERRGIRLERIYWDGLGRMSEAGGISIGDLVYHAAAEMPETGNLTSLLRVLSFKWALSRLDAVEDVASLTNLNAVLQASPTPAVVLTQERGIKLFNDAFLKMLRHRLPLIDDVQQTARTLRLSIDTQIEEVLSVLSANRGKTLNTGFKIGLGSQSLAGQINLALAPTHEAPMLIGYISVY</sequence>
<name>N6U240_9HYPH</name>
<dbReference type="Pfam" id="PF13467">
    <property type="entry name" value="RHH_4"/>
    <property type="match status" value="1"/>
</dbReference>
<protein>
    <recommendedName>
        <fullName evidence="1">Ribbon-helix-helix domain-containing protein</fullName>
    </recommendedName>
</protein>
<dbReference type="AlphaFoldDB" id="N6U240"/>
<comment type="caution">
    <text evidence="2">The sequence shown here is derived from an EMBL/GenBank/DDBJ whole genome shotgun (WGS) entry which is preliminary data.</text>
</comment>
<gene>
    <name evidence="2" type="ORF">RHSP_29931</name>
</gene>
<organism evidence="2 3">
    <name type="scientific">Rhizobium freirei PRF 81</name>
    <dbReference type="NCBI Taxonomy" id="363754"/>
    <lineage>
        <taxon>Bacteria</taxon>
        <taxon>Pseudomonadati</taxon>
        <taxon>Pseudomonadota</taxon>
        <taxon>Alphaproteobacteria</taxon>
        <taxon>Hyphomicrobiales</taxon>
        <taxon>Rhizobiaceae</taxon>
        <taxon>Rhizobium/Agrobacterium group</taxon>
        <taxon>Rhizobium</taxon>
    </lineage>
</organism>
<accession>N6U240</accession>
<evidence type="ECO:0000259" key="1">
    <source>
        <dbReference type="Pfam" id="PF13467"/>
    </source>
</evidence>
<dbReference type="PATRIC" id="fig|363754.4.peg.3361"/>
<feature type="domain" description="Ribbon-helix-helix" evidence="1">
    <location>
        <begin position="34"/>
        <end position="94"/>
    </location>
</feature>
<dbReference type="Proteomes" id="UP000012429">
    <property type="component" value="Unassembled WGS sequence"/>
</dbReference>
<keyword evidence="3" id="KW-1185">Reference proteome</keyword>
<evidence type="ECO:0000313" key="2">
    <source>
        <dbReference type="EMBL" id="ENN86714.1"/>
    </source>
</evidence>
<dbReference type="Gene3D" id="1.10.3990.20">
    <property type="entry name" value="protein bp1543"/>
    <property type="match status" value="1"/>
</dbReference>
<proteinExistence type="predicted"/>
<dbReference type="InterPro" id="IPR027373">
    <property type="entry name" value="RHH_dom"/>
</dbReference>
<evidence type="ECO:0000313" key="3">
    <source>
        <dbReference type="Proteomes" id="UP000012429"/>
    </source>
</evidence>
<dbReference type="EMBL" id="AQHN01000062">
    <property type="protein sequence ID" value="ENN86714.1"/>
    <property type="molecule type" value="Genomic_DNA"/>
</dbReference>
<dbReference type="InterPro" id="IPR038268">
    <property type="entry name" value="RHH_sf"/>
</dbReference>
<dbReference type="STRING" id="363754.RHSP_29931"/>